<name>A0A921HS09_9LACO</name>
<sequence>MNVLIYETIQNIAKKKNIPIRKIETDLGFSNGTIRKWDTSQTISIKRVKAVANYLKVDPYTLLLVGIATFGNAFFDR</sequence>
<gene>
    <name evidence="1" type="ORF">K8V88_07780</name>
</gene>
<comment type="caution">
    <text evidence="1">The sequence shown here is derived from an EMBL/GenBank/DDBJ whole genome shotgun (WGS) entry which is preliminary data.</text>
</comment>
<reference evidence="1" key="1">
    <citation type="journal article" date="2021" name="PeerJ">
        <title>Extensive microbial diversity within the chicken gut microbiome revealed by metagenomics and culture.</title>
        <authorList>
            <person name="Gilroy R."/>
            <person name="Ravi A."/>
            <person name="Getino M."/>
            <person name="Pursley I."/>
            <person name="Horton D.L."/>
            <person name="Alikhan N.F."/>
            <person name="Baker D."/>
            <person name="Gharbi K."/>
            <person name="Hall N."/>
            <person name="Watson M."/>
            <person name="Adriaenssens E.M."/>
            <person name="Foster-Nyarko E."/>
            <person name="Jarju S."/>
            <person name="Secka A."/>
            <person name="Antonio M."/>
            <person name="Oren A."/>
            <person name="Chaudhuri R.R."/>
            <person name="La Ragione R."/>
            <person name="Hildebrand F."/>
            <person name="Pallen M.J."/>
        </authorList>
    </citation>
    <scope>NUCLEOTIDE SEQUENCE</scope>
    <source>
        <strain evidence="1">7886</strain>
    </source>
</reference>
<dbReference type="InterPro" id="IPR010982">
    <property type="entry name" value="Lambda_DNA-bd_dom_sf"/>
</dbReference>
<dbReference type="Gene3D" id="1.10.260.40">
    <property type="entry name" value="lambda repressor-like DNA-binding domains"/>
    <property type="match status" value="1"/>
</dbReference>
<reference evidence="1" key="2">
    <citation type="submission" date="2021-09" db="EMBL/GenBank/DDBJ databases">
        <authorList>
            <person name="Gilroy R."/>
        </authorList>
    </citation>
    <scope>NUCLEOTIDE SEQUENCE</scope>
    <source>
        <strain evidence="1">7886</strain>
    </source>
</reference>
<dbReference type="EMBL" id="DYWC01000177">
    <property type="protein sequence ID" value="HJF87323.1"/>
    <property type="molecule type" value="Genomic_DNA"/>
</dbReference>
<protein>
    <submittedName>
        <fullName evidence="1">XRE family transcriptional regulator</fullName>
    </submittedName>
</protein>
<dbReference type="GO" id="GO:0003677">
    <property type="term" value="F:DNA binding"/>
    <property type="evidence" value="ECO:0007669"/>
    <property type="project" value="InterPro"/>
</dbReference>
<dbReference type="Proteomes" id="UP000747013">
    <property type="component" value="Unassembled WGS sequence"/>
</dbReference>
<accession>A0A921HS09</accession>
<organism evidence="1 2">
    <name type="scientific">Companilactobacillus farciminis</name>
    <dbReference type="NCBI Taxonomy" id="1612"/>
    <lineage>
        <taxon>Bacteria</taxon>
        <taxon>Bacillati</taxon>
        <taxon>Bacillota</taxon>
        <taxon>Bacilli</taxon>
        <taxon>Lactobacillales</taxon>
        <taxon>Lactobacillaceae</taxon>
        <taxon>Companilactobacillus</taxon>
    </lineage>
</organism>
<evidence type="ECO:0000313" key="2">
    <source>
        <dbReference type="Proteomes" id="UP000747013"/>
    </source>
</evidence>
<proteinExistence type="predicted"/>
<evidence type="ECO:0000313" key="1">
    <source>
        <dbReference type="EMBL" id="HJF87323.1"/>
    </source>
</evidence>
<dbReference type="AlphaFoldDB" id="A0A921HS09"/>